<dbReference type="GO" id="GO:0004066">
    <property type="term" value="F:asparagine synthase (glutamine-hydrolyzing) activity"/>
    <property type="evidence" value="ECO:0007669"/>
    <property type="project" value="UniProtKB-EC"/>
</dbReference>
<evidence type="ECO:0000256" key="2">
    <source>
        <dbReference type="ARBA" id="ARBA00005752"/>
    </source>
</evidence>
<dbReference type="Proteomes" id="UP001165393">
    <property type="component" value="Unassembled WGS sequence"/>
</dbReference>
<dbReference type="AlphaFoldDB" id="A0AA41W4K3"/>
<dbReference type="InterPro" id="IPR001962">
    <property type="entry name" value="Asn_synthase"/>
</dbReference>
<evidence type="ECO:0000256" key="8">
    <source>
        <dbReference type="PIRSR" id="PIRSR001589-1"/>
    </source>
</evidence>
<comment type="catalytic activity">
    <reaction evidence="7">
        <text>L-aspartate + L-glutamine + ATP + H2O = L-asparagine + L-glutamate + AMP + diphosphate + H(+)</text>
        <dbReference type="Rhea" id="RHEA:12228"/>
        <dbReference type="ChEBI" id="CHEBI:15377"/>
        <dbReference type="ChEBI" id="CHEBI:15378"/>
        <dbReference type="ChEBI" id="CHEBI:29985"/>
        <dbReference type="ChEBI" id="CHEBI:29991"/>
        <dbReference type="ChEBI" id="CHEBI:30616"/>
        <dbReference type="ChEBI" id="CHEBI:33019"/>
        <dbReference type="ChEBI" id="CHEBI:58048"/>
        <dbReference type="ChEBI" id="CHEBI:58359"/>
        <dbReference type="ChEBI" id="CHEBI:456215"/>
        <dbReference type="EC" id="6.3.5.4"/>
    </reaction>
</comment>
<dbReference type="Gene3D" id="3.60.20.10">
    <property type="entry name" value="Glutamine Phosphoribosylpyrophosphate, subunit 1, domain 1"/>
    <property type="match status" value="1"/>
</dbReference>
<keyword evidence="4 9" id="KW-0547">Nucleotide-binding</keyword>
<dbReference type="GO" id="GO:0006529">
    <property type="term" value="P:asparagine biosynthetic process"/>
    <property type="evidence" value="ECO:0007669"/>
    <property type="project" value="UniProtKB-KW"/>
</dbReference>
<dbReference type="SUPFAM" id="SSF56235">
    <property type="entry name" value="N-terminal nucleophile aminohydrolases (Ntn hydrolases)"/>
    <property type="match status" value="1"/>
</dbReference>
<evidence type="ECO:0000256" key="10">
    <source>
        <dbReference type="PIRSR" id="PIRSR001589-3"/>
    </source>
</evidence>
<dbReference type="CDD" id="cd01991">
    <property type="entry name" value="Asn_synthase_B_C"/>
    <property type="match status" value="1"/>
</dbReference>
<dbReference type="RefSeq" id="WP_251260012.1">
    <property type="nucleotide sequence ID" value="NZ_JAMQGP010000001.1"/>
</dbReference>
<feature type="binding site" evidence="9">
    <location>
        <begin position="358"/>
        <end position="359"/>
    </location>
    <ligand>
        <name>ATP</name>
        <dbReference type="ChEBI" id="CHEBI:30616"/>
    </ligand>
</feature>
<evidence type="ECO:0000256" key="5">
    <source>
        <dbReference type="ARBA" id="ARBA00022840"/>
    </source>
</evidence>
<keyword evidence="13" id="KW-1185">Reference proteome</keyword>
<dbReference type="InterPro" id="IPR006426">
    <property type="entry name" value="Asn_synth_AEB"/>
</dbReference>
<feature type="binding site" evidence="9">
    <location>
        <position position="96"/>
    </location>
    <ligand>
        <name>L-glutamine</name>
        <dbReference type="ChEBI" id="CHEBI:58359"/>
    </ligand>
</feature>
<evidence type="ECO:0000256" key="3">
    <source>
        <dbReference type="ARBA" id="ARBA00012737"/>
    </source>
</evidence>
<sequence>MCGIAGGIYWQGQPTVDDIQQATTRLHHRGPDEQGVFIRDQVALGHARLSIIDLAGGTQPLHSPDDQLHLVANGEVYNYIELKQQSTLPPGLTQSDSEAILQTYREDGHTGIKRLNGMFAFALYDQVEKTLTLARDRLGIKPLYYAPTARGLFFASELKALLPLIGEQPEIDPSALNQFLMQQFSTGRDTVFKQIKRLQPGEYLVAKDGSYDVNSYWSMQEVEQRECTLEQAFEEFEPLFAQVMTEHMRADVPFGLFLSGGIDSSILLAELAKLHDNKLRTYSIGFSDTKEADELDAATSLAEQFNTDHHAIRVGRDDLFGRIVKMTWAADDLMRDYASLPTLYLAEQAAKDVKVVFSGEGGDEAFAGYRRYKPGIERWLKMNVLGSGIAPGNQWHAGSHKALYGSRLQHQDRKAPYMVLWNETPKHWSSMKRRQYVDLKAALVDNLFVKTDRMLMAHGLEGRVPLSDHRIVEFGMSLPDSLKYNNNRGKWVLRQWAEKYLPKDHLNKPKRGFYVPVKEWFAGDFVDQLEHKLLTNHAVGEWFRPAGIKDIFARQRAGKNYTREMWSLMQFAIWHQLFIDGEGAVPSTQENPLDWI</sequence>
<dbReference type="EC" id="6.3.5.4" evidence="3"/>
<feature type="binding site" evidence="9">
    <location>
        <position position="284"/>
    </location>
    <ligand>
        <name>ATP</name>
        <dbReference type="ChEBI" id="CHEBI:30616"/>
    </ligand>
</feature>
<reference evidence="12 13" key="1">
    <citation type="journal article" date="2013" name="Antonie Van Leeuwenhoek">
        <title>Echinimonas agarilytica gen. nov., sp. nov., a new gammaproteobacterium isolated from the sea urchin Strongylocentrotus intermedius.</title>
        <authorList>
            <person name="Nedashkovskaya O.I."/>
            <person name="Stenkova A.M."/>
            <person name="Zhukova N.V."/>
            <person name="Van Trappen S."/>
            <person name="Lee J.S."/>
            <person name="Kim S.B."/>
        </authorList>
    </citation>
    <scope>NUCLEOTIDE SEQUENCE [LARGE SCALE GENOMIC DNA]</scope>
    <source>
        <strain evidence="12 13">KMM 6351</strain>
    </source>
</reference>
<evidence type="ECO:0000313" key="12">
    <source>
        <dbReference type="EMBL" id="MCM2678651.1"/>
    </source>
</evidence>
<evidence type="ECO:0000256" key="1">
    <source>
        <dbReference type="ARBA" id="ARBA00005187"/>
    </source>
</evidence>
<keyword evidence="6 8" id="KW-0315">Glutamine amidotransferase</keyword>
<dbReference type="SUPFAM" id="SSF52402">
    <property type="entry name" value="Adenine nucleotide alpha hydrolases-like"/>
    <property type="match status" value="1"/>
</dbReference>
<protein>
    <recommendedName>
        <fullName evidence="3">asparagine synthase (glutamine-hydrolyzing)</fullName>
        <ecNumber evidence="3">6.3.5.4</ecNumber>
    </recommendedName>
</protein>
<dbReference type="Gene3D" id="3.40.50.620">
    <property type="entry name" value="HUPs"/>
    <property type="match status" value="1"/>
</dbReference>
<dbReference type="PIRSF" id="PIRSF001589">
    <property type="entry name" value="Asn_synthetase_glu-h"/>
    <property type="match status" value="1"/>
</dbReference>
<dbReference type="InterPro" id="IPR017932">
    <property type="entry name" value="GATase_2_dom"/>
</dbReference>
<name>A0AA41W4K3_9GAMM</name>
<dbReference type="PANTHER" id="PTHR43284">
    <property type="entry name" value="ASPARAGINE SYNTHETASE (GLUTAMINE-HYDROLYZING)"/>
    <property type="match status" value="1"/>
</dbReference>
<feature type="domain" description="Glutamine amidotransferase type-2" evidence="11">
    <location>
        <begin position="2"/>
        <end position="209"/>
    </location>
</feature>
<feature type="active site" description="For GATase activity" evidence="8">
    <location>
        <position position="2"/>
    </location>
</feature>
<evidence type="ECO:0000259" key="11">
    <source>
        <dbReference type="PROSITE" id="PS51278"/>
    </source>
</evidence>
<keyword evidence="12" id="KW-0436">Ligase</keyword>
<accession>A0AA41W4K3</accession>
<dbReference type="CDD" id="cd00712">
    <property type="entry name" value="AsnB"/>
    <property type="match status" value="1"/>
</dbReference>
<evidence type="ECO:0000313" key="13">
    <source>
        <dbReference type="Proteomes" id="UP001165393"/>
    </source>
</evidence>
<evidence type="ECO:0000256" key="4">
    <source>
        <dbReference type="ARBA" id="ARBA00022741"/>
    </source>
</evidence>
<proteinExistence type="inferred from homology"/>
<gene>
    <name evidence="12" type="primary">asnB</name>
    <name evidence="12" type="ORF">NAF29_03065</name>
</gene>
<keyword evidence="8" id="KW-0061">Asparagine biosynthesis</keyword>
<dbReference type="InterPro" id="IPR014729">
    <property type="entry name" value="Rossmann-like_a/b/a_fold"/>
</dbReference>
<dbReference type="GO" id="GO:0005524">
    <property type="term" value="F:ATP binding"/>
    <property type="evidence" value="ECO:0007669"/>
    <property type="project" value="UniProtKB-KW"/>
</dbReference>
<comment type="caution">
    <text evidence="12">The sequence shown here is derived from an EMBL/GenBank/DDBJ whole genome shotgun (WGS) entry which is preliminary data.</text>
</comment>
<dbReference type="InterPro" id="IPR051786">
    <property type="entry name" value="ASN_synthetase/amidase"/>
</dbReference>
<dbReference type="Pfam" id="PF13537">
    <property type="entry name" value="GATase_7"/>
    <property type="match status" value="1"/>
</dbReference>
<dbReference type="InterPro" id="IPR033738">
    <property type="entry name" value="AsnB_N"/>
</dbReference>
<keyword evidence="5 9" id="KW-0067">ATP-binding</keyword>
<evidence type="ECO:0000256" key="9">
    <source>
        <dbReference type="PIRSR" id="PIRSR001589-2"/>
    </source>
</evidence>
<dbReference type="Pfam" id="PF00733">
    <property type="entry name" value="Asn_synthase"/>
    <property type="match status" value="1"/>
</dbReference>
<evidence type="ECO:0000256" key="6">
    <source>
        <dbReference type="ARBA" id="ARBA00022962"/>
    </source>
</evidence>
<keyword evidence="8" id="KW-0028">Amino-acid biosynthesis</keyword>
<feature type="site" description="Important for beta-aspartyl-AMP intermediate formation" evidence="10">
    <location>
        <position position="360"/>
    </location>
</feature>
<comment type="pathway">
    <text evidence="1">Amino-acid biosynthesis; L-asparagine biosynthesis; L-asparagine from L-aspartate (L-Gln route): step 1/1.</text>
</comment>
<dbReference type="NCBIfam" id="TIGR01536">
    <property type="entry name" value="asn_synth_AEB"/>
    <property type="match status" value="1"/>
</dbReference>
<dbReference type="GO" id="GO:0005829">
    <property type="term" value="C:cytosol"/>
    <property type="evidence" value="ECO:0007669"/>
    <property type="project" value="TreeGrafter"/>
</dbReference>
<evidence type="ECO:0000256" key="7">
    <source>
        <dbReference type="ARBA" id="ARBA00048741"/>
    </source>
</evidence>
<dbReference type="EMBL" id="JAMQGP010000001">
    <property type="protein sequence ID" value="MCM2678651.1"/>
    <property type="molecule type" value="Genomic_DNA"/>
</dbReference>
<organism evidence="12 13">
    <name type="scientific">Echinimonas agarilytica</name>
    <dbReference type="NCBI Taxonomy" id="1215918"/>
    <lineage>
        <taxon>Bacteria</taxon>
        <taxon>Pseudomonadati</taxon>
        <taxon>Pseudomonadota</taxon>
        <taxon>Gammaproteobacteria</taxon>
        <taxon>Alteromonadales</taxon>
        <taxon>Echinimonadaceae</taxon>
        <taxon>Echinimonas</taxon>
    </lineage>
</organism>
<dbReference type="PANTHER" id="PTHR43284:SF1">
    <property type="entry name" value="ASPARAGINE SYNTHETASE"/>
    <property type="match status" value="1"/>
</dbReference>
<dbReference type="InterPro" id="IPR029055">
    <property type="entry name" value="Ntn_hydrolases_N"/>
</dbReference>
<comment type="similarity">
    <text evidence="2">Belongs to the asparagine synthetase family.</text>
</comment>
<dbReference type="PROSITE" id="PS51278">
    <property type="entry name" value="GATASE_TYPE_2"/>
    <property type="match status" value="1"/>
</dbReference>